<evidence type="ECO:0000256" key="1">
    <source>
        <dbReference type="SAM" id="SignalP"/>
    </source>
</evidence>
<dbReference type="InterPro" id="IPR059232">
    <property type="entry name" value="Porin_put"/>
</dbReference>
<dbReference type="EMBL" id="BLVO01000004">
    <property type="protein sequence ID" value="GFM32113.1"/>
    <property type="molecule type" value="Genomic_DNA"/>
</dbReference>
<evidence type="ECO:0000313" key="3">
    <source>
        <dbReference type="Proteomes" id="UP000503840"/>
    </source>
</evidence>
<dbReference type="Proteomes" id="UP000503840">
    <property type="component" value="Unassembled WGS sequence"/>
</dbReference>
<accession>A0A7J0BEH9</accession>
<sequence length="468" mass="50762">MKRVITLMLALAMVFGAVATSSATDFKAKGTFQMGYEWTDNANFNDSEADGQSEDDFVAAQRFRTQIDMVASENLSGVVFFEINNVWGRGSNTAGRTTGGQIGTDGVNVQTRRAYIDWTVPNTALDIRMGLQGLALPGAVAGSPILDNDVAAVVASYKFNDMFSMTGFWARPYDTSANNEDTANAQDEMDMFGLIGGIKLDGMEFTPYAVYSAIGKDVADVDFQSLSGVAGVAADDNARAYWLGMGYSLDMFDPIVFSMDAVYGAVDAGDAKTGDEDALDRSGWTIIGKLSYKMDMVTPGVIGWYASGEDDDLDNGSERMPFIDGAFGPTSFGFDGAAVGFATYDVLGTSNVGTWAAGLLLEDIKVIDSLTSQIRVVYVQGTNDADILKVASIDPVGEVSGDGYFLTDEDSAWEINFDHKYDIYENLALFVEMGYINLDLDEDTWGLTGNQKYDEDAYKLGFYFQYTF</sequence>
<dbReference type="RefSeq" id="WP_174403781.1">
    <property type="nucleotide sequence ID" value="NZ_BLVO01000004.1"/>
</dbReference>
<proteinExistence type="predicted"/>
<dbReference type="AlphaFoldDB" id="A0A7J0BEH9"/>
<feature type="signal peptide" evidence="1">
    <location>
        <begin position="1"/>
        <end position="19"/>
    </location>
</feature>
<feature type="chain" id="PRO_5029697677" description="Porin" evidence="1">
    <location>
        <begin position="20"/>
        <end position="468"/>
    </location>
</feature>
<reference evidence="2 3" key="1">
    <citation type="submission" date="2020-05" db="EMBL/GenBank/DDBJ databases">
        <title>Draft genome sequence of Desulfovibrio sp. strain HN2T.</title>
        <authorList>
            <person name="Ueno A."/>
            <person name="Tamazawa S."/>
            <person name="Tamamura S."/>
            <person name="Murakami T."/>
            <person name="Kiyama T."/>
            <person name="Inomata H."/>
            <person name="Amano Y."/>
            <person name="Miyakawa K."/>
            <person name="Tamaki H."/>
            <person name="Naganuma T."/>
            <person name="Kaneko K."/>
        </authorList>
    </citation>
    <scope>NUCLEOTIDE SEQUENCE [LARGE SCALE GENOMIC DNA]</scope>
    <source>
        <strain evidence="2 3">HN2</strain>
    </source>
</reference>
<gene>
    <name evidence="2" type="ORF">DSM101010T_04780</name>
</gene>
<evidence type="ECO:0000313" key="2">
    <source>
        <dbReference type="EMBL" id="GFM32113.1"/>
    </source>
</evidence>
<keyword evidence="1" id="KW-0732">Signal</keyword>
<evidence type="ECO:0008006" key="4">
    <source>
        <dbReference type="Google" id="ProtNLM"/>
    </source>
</evidence>
<keyword evidence="3" id="KW-1185">Reference proteome</keyword>
<dbReference type="NCBIfam" id="NF033939">
    <property type="entry name" value="DESULF_POR1"/>
    <property type="match status" value="1"/>
</dbReference>
<comment type="caution">
    <text evidence="2">The sequence shown here is derived from an EMBL/GenBank/DDBJ whole genome shotgun (WGS) entry which is preliminary data.</text>
</comment>
<protein>
    <recommendedName>
        <fullName evidence="4">Porin</fullName>
    </recommendedName>
</protein>
<name>A0A7J0BEH9_9BACT</name>
<organism evidence="2 3">
    <name type="scientific">Desulfovibrio subterraneus</name>
    <dbReference type="NCBI Taxonomy" id="2718620"/>
    <lineage>
        <taxon>Bacteria</taxon>
        <taxon>Pseudomonadati</taxon>
        <taxon>Thermodesulfobacteriota</taxon>
        <taxon>Desulfovibrionia</taxon>
        <taxon>Desulfovibrionales</taxon>
        <taxon>Desulfovibrionaceae</taxon>
        <taxon>Desulfovibrio</taxon>
    </lineage>
</organism>